<dbReference type="InterPro" id="IPR029062">
    <property type="entry name" value="Class_I_gatase-like"/>
</dbReference>
<feature type="coiled-coil region" evidence="1">
    <location>
        <begin position="143"/>
        <end position="170"/>
    </location>
</feature>
<sequence precursor="true">MNRLLTAAAILVSFLASSAFSQNATLVFQDDFNRTESQETKDEPGNGWKTNSKNRAAGNKQVDLKDGAMYIACHPVADHGVSVVHDAPFRDGKLEIRFMLENEKDTLGLNFADLKYKQVHAGHLFKVTIGTKSTELADWKTGLMDLEIRKARQSNKLSDAQQEMLKTKRQRFKHPLETGKWYSAVVTVNGQQLSLDIDGKRVGSLSSPGIAHPTKRTIRLAVNKKAVVDDLKIWSHKSGAPLNVLLIAGGCCHDYENQTEILKQGIESRINAKVTVIYNPNRRTDTRFKIYESDDWAEGYDVILHDECCADVSDPVYVQRILAAHRNGTPAVNLHCAVHSYRWGNFRKPVNIGDDNASWYEMLGVQSSHHDHHAPIEITFDKDQKENPLIVGMQSWTTGNEELYNSVRVFDSTNVLASGKQTRKNGKPWSAAVVWTNEFGPNKTKTFTTSLGHYNETVKDDRYMELVIRGLLWTTGNLTEDGKPVKAMAK</sequence>
<evidence type="ECO:0000313" key="6">
    <source>
        <dbReference type="Proteomes" id="UP000322214"/>
    </source>
</evidence>
<accession>A0A5B9PD60</accession>
<dbReference type="Proteomes" id="UP000322214">
    <property type="component" value="Chromosome"/>
</dbReference>
<dbReference type="PANTHER" id="PTHR40469">
    <property type="entry name" value="SECRETED GLYCOSYL HYDROLASE"/>
    <property type="match status" value="1"/>
</dbReference>
<dbReference type="SUPFAM" id="SSF52317">
    <property type="entry name" value="Class I glutamine amidotransferase-like"/>
    <property type="match status" value="1"/>
</dbReference>
<organism evidence="5 6">
    <name type="scientific">Mariniblastus fucicola</name>
    <dbReference type="NCBI Taxonomy" id="980251"/>
    <lineage>
        <taxon>Bacteria</taxon>
        <taxon>Pseudomonadati</taxon>
        <taxon>Planctomycetota</taxon>
        <taxon>Planctomycetia</taxon>
        <taxon>Pirellulales</taxon>
        <taxon>Pirellulaceae</taxon>
        <taxon>Mariniblastus</taxon>
    </lineage>
</organism>
<proteinExistence type="predicted"/>
<dbReference type="Pfam" id="PF06283">
    <property type="entry name" value="ThuA"/>
    <property type="match status" value="1"/>
</dbReference>
<dbReference type="Gene3D" id="3.40.50.880">
    <property type="match status" value="1"/>
</dbReference>
<dbReference type="RefSeq" id="WP_075084091.1">
    <property type="nucleotide sequence ID" value="NZ_CP042912.1"/>
</dbReference>
<evidence type="ECO:0000313" key="5">
    <source>
        <dbReference type="EMBL" id="QEG24318.1"/>
    </source>
</evidence>
<dbReference type="AlphaFoldDB" id="A0A5B9PD60"/>
<evidence type="ECO:0000259" key="4">
    <source>
        <dbReference type="Pfam" id="PF06283"/>
    </source>
</evidence>
<gene>
    <name evidence="5" type="ORF">MFFC18_42370</name>
</gene>
<dbReference type="PANTHER" id="PTHR40469:SF2">
    <property type="entry name" value="GALACTOSE-BINDING DOMAIN-LIKE SUPERFAMILY PROTEIN"/>
    <property type="match status" value="1"/>
</dbReference>
<evidence type="ECO:0000256" key="3">
    <source>
        <dbReference type="SAM" id="SignalP"/>
    </source>
</evidence>
<evidence type="ECO:0000256" key="1">
    <source>
        <dbReference type="SAM" id="Coils"/>
    </source>
</evidence>
<dbReference type="InterPro" id="IPR013320">
    <property type="entry name" value="ConA-like_dom_sf"/>
</dbReference>
<feature type="region of interest" description="Disordered" evidence="2">
    <location>
        <begin position="35"/>
        <end position="57"/>
    </location>
</feature>
<dbReference type="SUPFAM" id="SSF49899">
    <property type="entry name" value="Concanavalin A-like lectins/glucanases"/>
    <property type="match status" value="1"/>
</dbReference>
<evidence type="ECO:0000256" key="2">
    <source>
        <dbReference type="SAM" id="MobiDB-lite"/>
    </source>
</evidence>
<keyword evidence="1" id="KW-0175">Coiled coil</keyword>
<feature type="domain" description="ThuA-like" evidence="4">
    <location>
        <begin position="246"/>
        <end position="474"/>
    </location>
</feature>
<name>A0A5B9PD60_9BACT</name>
<dbReference type="Gene3D" id="2.60.120.560">
    <property type="entry name" value="Exo-inulinase, domain 1"/>
    <property type="match status" value="1"/>
</dbReference>
<dbReference type="EMBL" id="CP042912">
    <property type="protein sequence ID" value="QEG24318.1"/>
    <property type="molecule type" value="Genomic_DNA"/>
</dbReference>
<dbReference type="KEGG" id="mff:MFFC18_42370"/>
<dbReference type="STRING" id="980251.GCA_001642875_01334"/>
<feature type="chain" id="PRO_5022905665" evidence="3">
    <location>
        <begin position="22"/>
        <end position="490"/>
    </location>
</feature>
<keyword evidence="3" id="KW-0732">Signal</keyword>
<feature type="signal peptide" evidence="3">
    <location>
        <begin position="1"/>
        <end position="21"/>
    </location>
</feature>
<dbReference type="InterPro" id="IPR029010">
    <property type="entry name" value="ThuA-like"/>
</dbReference>
<keyword evidence="6" id="KW-1185">Reference proteome</keyword>
<reference evidence="5 6" key="1">
    <citation type="submission" date="2019-08" db="EMBL/GenBank/DDBJ databases">
        <title>Deep-cultivation of Planctomycetes and their phenomic and genomic characterization uncovers novel biology.</title>
        <authorList>
            <person name="Wiegand S."/>
            <person name="Jogler M."/>
            <person name="Boedeker C."/>
            <person name="Pinto D."/>
            <person name="Vollmers J."/>
            <person name="Rivas-Marin E."/>
            <person name="Kohn T."/>
            <person name="Peeters S.H."/>
            <person name="Heuer A."/>
            <person name="Rast P."/>
            <person name="Oberbeckmann S."/>
            <person name="Bunk B."/>
            <person name="Jeske O."/>
            <person name="Meyerdierks A."/>
            <person name="Storesund J.E."/>
            <person name="Kallscheuer N."/>
            <person name="Luecker S."/>
            <person name="Lage O.M."/>
            <person name="Pohl T."/>
            <person name="Merkel B.J."/>
            <person name="Hornburger P."/>
            <person name="Mueller R.-W."/>
            <person name="Bruemmer F."/>
            <person name="Labrenz M."/>
            <person name="Spormann A.M."/>
            <person name="Op den Camp H."/>
            <person name="Overmann J."/>
            <person name="Amann R."/>
            <person name="Jetten M.S.M."/>
            <person name="Mascher T."/>
            <person name="Medema M.H."/>
            <person name="Devos D.P."/>
            <person name="Kaster A.-K."/>
            <person name="Ovreas L."/>
            <person name="Rohde M."/>
            <person name="Galperin M.Y."/>
            <person name="Jogler C."/>
        </authorList>
    </citation>
    <scope>NUCLEOTIDE SEQUENCE [LARGE SCALE GENOMIC DNA]</scope>
    <source>
        <strain evidence="5 6">FC18</strain>
    </source>
</reference>
<feature type="compositionally biased region" description="Basic and acidic residues" evidence="2">
    <location>
        <begin position="35"/>
        <end position="44"/>
    </location>
</feature>
<protein>
    <submittedName>
        <fullName evidence="5">Trehalose utilization</fullName>
    </submittedName>
</protein>